<evidence type="ECO:0000313" key="1">
    <source>
        <dbReference type="EMBL" id="KAK6958399.1"/>
    </source>
</evidence>
<evidence type="ECO:0000313" key="2">
    <source>
        <dbReference type="Proteomes" id="UP001369815"/>
    </source>
</evidence>
<gene>
    <name evidence="1" type="ORF">Daesc_001198</name>
</gene>
<sequence>MVSNKKRLYHWAFLIGPKNEDKKEVSGGRYHVKNPAGIWIYEDQSLKNVKSTINLLARVCVAKITDEARLLEIFQSTPIVQNDPDFNCRSWLIDALSRVAADGKAVGRAELEWEKIEQTARGYVGEKAASGRYDMGQDMAAPKPTWDLLEEKELVP</sequence>
<dbReference type="EMBL" id="JBANMG010000001">
    <property type="protein sequence ID" value="KAK6958399.1"/>
    <property type="molecule type" value="Genomic_DNA"/>
</dbReference>
<accession>A0AAX6N0K8</accession>
<dbReference type="InterPro" id="IPR054208">
    <property type="entry name" value="DUF6914"/>
</dbReference>
<organism evidence="1 2">
    <name type="scientific">Daldinia eschscholtzii</name>
    <dbReference type="NCBI Taxonomy" id="292717"/>
    <lineage>
        <taxon>Eukaryota</taxon>
        <taxon>Fungi</taxon>
        <taxon>Dikarya</taxon>
        <taxon>Ascomycota</taxon>
        <taxon>Pezizomycotina</taxon>
        <taxon>Sordariomycetes</taxon>
        <taxon>Xylariomycetidae</taxon>
        <taxon>Xylariales</taxon>
        <taxon>Hypoxylaceae</taxon>
        <taxon>Daldinia</taxon>
    </lineage>
</organism>
<reference evidence="1 2" key="1">
    <citation type="journal article" date="2024" name="Front Chem Biol">
        <title>Unveiling the potential of Daldinia eschscholtzii MFLUCC 19-0629 through bioactivity and bioinformatics studies for enhanced sustainable agriculture production.</title>
        <authorList>
            <person name="Brooks S."/>
            <person name="Weaver J.A."/>
            <person name="Klomchit A."/>
            <person name="Alharthi S.A."/>
            <person name="Onlamun T."/>
            <person name="Nurani R."/>
            <person name="Vong T.K."/>
            <person name="Alberti F."/>
            <person name="Greco C."/>
        </authorList>
    </citation>
    <scope>NUCLEOTIDE SEQUENCE [LARGE SCALE GENOMIC DNA]</scope>
    <source>
        <strain evidence="1">MFLUCC 19-0629</strain>
    </source>
</reference>
<proteinExistence type="predicted"/>
<dbReference type="Pfam" id="PF21858">
    <property type="entry name" value="DUF6914"/>
    <property type="match status" value="1"/>
</dbReference>
<protein>
    <submittedName>
        <fullName evidence="1">Uncharacterized protein</fullName>
    </submittedName>
</protein>
<comment type="caution">
    <text evidence="1">The sequence shown here is derived from an EMBL/GenBank/DDBJ whole genome shotgun (WGS) entry which is preliminary data.</text>
</comment>
<keyword evidence="2" id="KW-1185">Reference proteome</keyword>
<dbReference type="Proteomes" id="UP001369815">
    <property type="component" value="Unassembled WGS sequence"/>
</dbReference>
<dbReference type="AlphaFoldDB" id="A0AAX6N0K8"/>
<name>A0AAX6N0K8_9PEZI</name>